<dbReference type="Ensembl" id="ENSORLT00015025968.1">
    <property type="protein sequence ID" value="ENSORLP00015017493.1"/>
    <property type="gene ID" value="ENSORLG00015018507.1"/>
</dbReference>
<sequence>MALKPFLLMALWVFSLPANLASACDVTCSTDYVRTLNCSCSASVPEHPVTLKVVCRAEDAEASGSCVINSSQSWCTITKSLQRVASIETICTTSVRRHELMENATESDSFSLSDVVKPEPPFDVKVTKVNDFYNISWSTREEQPLTYRLRIREAANLMVPVYELQVEEENLSLMVNKLQPKVSYVVVVQAKLRPDEILLGPWSEWSSGTEWRTPGEDEGKDIFWLYLSVPVVLFFCLLILGYLQKPCWLKKLKMISFVPSPDEFFKPLHQKHQGNFKEWVKPVFGEHDYLKISAGAQKTSTKKYDILKWNNERRSSREDRELKDFLQIAQPSNSLLFFPESGSSQGTGHSTGHISIHTVMLSGEDYDDEVTSRSSLTSYQDGESFGSFEGPNIDRAGYSSQESLLSMMDRHNEIPPQQNNQIVIELLRENFEPQEEFHEPERASLNSFASNEQSEDGYPQVDLDTIDSGFGECSSPGGTDSNQAPQMDSFLEHKNSNYVKQWMICSTIQEEGGSCEQ</sequence>
<keyword evidence="6" id="KW-0675">Receptor</keyword>
<evidence type="ECO:0000256" key="1">
    <source>
        <dbReference type="ARBA" id="ARBA00004479"/>
    </source>
</evidence>
<dbReference type="Proteomes" id="UP000265200">
    <property type="component" value="Chromosome 16"/>
</dbReference>
<evidence type="ECO:0000256" key="4">
    <source>
        <dbReference type="ARBA" id="ARBA00022989"/>
    </source>
</evidence>
<proteinExistence type="predicted"/>
<evidence type="ECO:0000256" key="6">
    <source>
        <dbReference type="ARBA" id="ARBA00023170"/>
    </source>
</evidence>
<protein>
    <recommendedName>
        <fullName evidence="10">Fibronectin type-III domain-containing protein</fullName>
    </recommendedName>
</protein>
<keyword evidence="5 8" id="KW-0472">Membrane</keyword>
<dbReference type="CDD" id="cd00063">
    <property type="entry name" value="FN3"/>
    <property type="match status" value="1"/>
</dbReference>
<evidence type="ECO:0000256" key="2">
    <source>
        <dbReference type="ARBA" id="ARBA00022692"/>
    </source>
</evidence>
<reference evidence="11" key="3">
    <citation type="submission" date="2025-05" db="UniProtKB">
        <authorList>
            <consortium name="Ensembl"/>
        </authorList>
    </citation>
    <scope>IDENTIFICATION</scope>
    <source>
        <strain evidence="11">HSOK</strain>
    </source>
</reference>
<keyword evidence="3 9" id="KW-0732">Signal</keyword>
<dbReference type="SUPFAM" id="SSF49265">
    <property type="entry name" value="Fibronectin type III"/>
    <property type="match status" value="1"/>
</dbReference>
<dbReference type="GO" id="GO:0016020">
    <property type="term" value="C:membrane"/>
    <property type="evidence" value="ECO:0007669"/>
    <property type="project" value="UniProtKB-SubCell"/>
</dbReference>
<dbReference type="PANTHER" id="PTHR23037:SF7">
    <property type="entry name" value="INTERLEUKIN-21 RECEPTOR"/>
    <property type="match status" value="1"/>
</dbReference>
<evidence type="ECO:0000256" key="8">
    <source>
        <dbReference type="SAM" id="Phobius"/>
    </source>
</evidence>
<dbReference type="PROSITE" id="PS51257">
    <property type="entry name" value="PROKAR_LIPOPROTEIN"/>
    <property type="match status" value="1"/>
</dbReference>
<feature type="signal peptide" evidence="9">
    <location>
        <begin position="1"/>
        <end position="23"/>
    </location>
</feature>
<evidence type="ECO:0000259" key="10">
    <source>
        <dbReference type="PROSITE" id="PS50853"/>
    </source>
</evidence>
<keyword evidence="2 8" id="KW-0812">Transmembrane</keyword>
<evidence type="ECO:0000256" key="3">
    <source>
        <dbReference type="ARBA" id="ARBA00022729"/>
    </source>
</evidence>
<evidence type="ECO:0000313" key="11">
    <source>
        <dbReference type="Ensembl" id="ENSORLP00015017493.1"/>
    </source>
</evidence>
<name>A0A3P9ICC3_ORYLA</name>
<feature type="chain" id="PRO_5044597331" description="Fibronectin type-III domain-containing protein" evidence="9">
    <location>
        <begin position="24"/>
        <end position="517"/>
    </location>
</feature>
<accession>A0A3P9ICC3</accession>
<evidence type="ECO:0000313" key="12">
    <source>
        <dbReference type="Proteomes" id="UP000265200"/>
    </source>
</evidence>
<dbReference type="AlphaFoldDB" id="A0A3P9ICC3"/>
<dbReference type="InterPro" id="IPR013783">
    <property type="entry name" value="Ig-like_fold"/>
</dbReference>
<evidence type="ECO:0000256" key="9">
    <source>
        <dbReference type="SAM" id="SignalP"/>
    </source>
</evidence>
<dbReference type="InterPro" id="IPR003961">
    <property type="entry name" value="FN3_dom"/>
</dbReference>
<dbReference type="Gene3D" id="2.60.40.10">
    <property type="entry name" value="Immunoglobulins"/>
    <property type="match status" value="1"/>
</dbReference>
<organism evidence="11 12">
    <name type="scientific">Oryzias latipes</name>
    <name type="common">Japanese rice fish</name>
    <name type="synonym">Japanese killifish</name>
    <dbReference type="NCBI Taxonomy" id="8090"/>
    <lineage>
        <taxon>Eukaryota</taxon>
        <taxon>Metazoa</taxon>
        <taxon>Chordata</taxon>
        <taxon>Craniata</taxon>
        <taxon>Vertebrata</taxon>
        <taxon>Euteleostomi</taxon>
        <taxon>Actinopterygii</taxon>
        <taxon>Neopterygii</taxon>
        <taxon>Teleostei</taxon>
        <taxon>Neoteleostei</taxon>
        <taxon>Acanthomorphata</taxon>
        <taxon>Ovalentaria</taxon>
        <taxon>Atherinomorphae</taxon>
        <taxon>Beloniformes</taxon>
        <taxon>Adrianichthyidae</taxon>
        <taxon>Oryziinae</taxon>
        <taxon>Oryzias</taxon>
    </lineage>
</organism>
<feature type="transmembrane region" description="Helical" evidence="8">
    <location>
        <begin position="223"/>
        <end position="243"/>
    </location>
</feature>
<reference evidence="11 12" key="2">
    <citation type="submission" date="2017-04" db="EMBL/GenBank/DDBJ databases">
        <title>CpG methylation of centromeres and impact of large insertions on vertebrate speciation.</title>
        <authorList>
            <person name="Ichikawa K."/>
            <person name="Yoshimura J."/>
            <person name="Morishita S."/>
        </authorList>
    </citation>
    <scope>NUCLEOTIDE SEQUENCE</scope>
    <source>
        <strain evidence="11 12">HSOK</strain>
    </source>
</reference>
<dbReference type="InterPro" id="IPR036116">
    <property type="entry name" value="FN3_sf"/>
</dbReference>
<dbReference type="PANTHER" id="PTHR23037">
    <property type="entry name" value="CYTOKINE RECEPTOR"/>
    <property type="match status" value="1"/>
</dbReference>
<evidence type="ECO:0000256" key="5">
    <source>
        <dbReference type="ARBA" id="ARBA00023136"/>
    </source>
</evidence>
<dbReference type="Ensembl" id="ENSORLT00015025935.1">
    <property type="protein sequence ID" value="ENSORLP00015033233.1"/>
    <property type="gene ID" value="ENSORLG00015018507.1"/>
</dbReference>
<keyword evidence="7" id="KW-0325">Glycoprotein</keyword>
<keyword evidence="4 8" id="KW-1133">Transmembrane helix</keyword>
<evidence type="ECO:0000256" key="7">
    <source>
        <dbReference type="ARBA" id="ARBA00023180"/>
    </source>
</evidence>
<dbReference type="PROSITE" id="PS50853">
    <property type="entry name" value="FN3"/>
    <property type="match status" value="1"/>
</dbReference>
<comment type="subcellular location">
    <subcellularLocation>
        <location evidence="1">Membrane</location>
        <topology evidence="1">Single-pass type I membrane protein</topology>
    </subcellularLocation>
</comment>
<reference key="1">
    <citation type="journal article" date="2007" name="Nature">
        <title>The medaka draft genome and insights into vertebrate genome evolution.</title>
        <authorList>
            <person name="Kasahara M."/>
            <person name="Naruse K."/>
            <person name="Sasaki S."/>
            <person name="Nakatani Y."/>
            <person name="Qu W."/>
            <person name="Ahsan B."/>
            <person name="Yamada T."/>
            <person name="Nagayasu Y."/>
            <person name="Doi K."/>
            <person name="Kasai Y."/>
            <person name="Jindo T."/>
            <person name="Kobayashi D."/>
            <person name="Shimada A."/>
            <person name="Toyoda A."/>
            <person name="Kuroki Y."/>
            <person name="Fujiyama A."/>
            <person name="Sasaki T."/>
            <person name="Shimizu A."/>
            <person name="Asakawa S."/>
            <person name="Shimizu N."/>
            <person name="Hashimoto S."/>
            <person name="Yang J."/>
            <person name="Lee Y."/>
            <person name="Matsushima K."/>
            <person name="Sugano S."/>
            <person name="Sakaizumi M."/>
            <person name="Narita T."/>
            <person name="Ohishi K."/>
            <person name="Haga S."/>
            <person name="Ohta F."/>
            <person name="Nomoto H."/>
            <person name="Nogata K."/>
            <person name="Morishita T."/>
            <person name="Endo T."/>
            <person name="Shin-I T."/>
            <person name="Takeda H."/>
            <person name="Morishita S."/>
            <person name="Kohara Y."/>
        </authorList>
    </citation>
    <scope>NUCLEOTIDE SEQUENCE [LARGE SCALE GENOMIC DNA]</scope>
    <source>
        <strain>Hd-rR</strain>
    </source>
</reference>
<feature type="domain" description="Fibronectin type-III" evidence="10">
    <location>
        <begin position="120"/>
        <end position="216"/>
    </location>
</feature>